<keyword evidence="1" id="KW-0732">Signal</keyword>
<protein>
    <submittedName>
        <fullName evidence="2">Uncharacterized protein</fullName>
    </submittedName>
</protein>
<evidence type="ECO:0000256" key="1">
    <source>
        <dbReference type="SAM" id="SignalP"/>
    </source>
</evidence>
<feature type="signal peptide" evidence="1">
    <location>
        <begin position="1"/>
        <end position="20"/>
    </location>
</feature>
<comment type="caution">
    <text evidence="2">The sequence shown here is derived from an EMBL/GenBank/DDBJ whole genome shotgun (WGS) entry which is preliminary data.</text>
</comment>
<keyword evidence="3" id="KW-1185">Reference proteome</keyword>
<dbReference type="STRING" id="36847.CLNEO_09590"/>
<dbReference type="Proteomes" id="UP000070539">
    <property type="component" value="Unassembled WGS sequence"/>
</dbReference>
<proteinExistence type="predicted"/>
<sequence length="263" mass="29796">MKKILGLFMAFILTVSSLVAVYANDSVNPSEINDPNLQILLKSGAYSVIELQQRSLDKNTIILERYDGTRAVIMKESTAKGTNYHFSEDSKESSMFINNEGVIFVSGEKIEVTTSDVDRISKNQLRSTSENWITSLTRFDPGPYRDYYTTQQINIPLNREIGSFALSQLLILCGGAVPSLAALDEYLGNLQDLVSYLEELQLYTPDTTRLYVEDEYYISENASTSGRPLIYYYKIYQTYYTDSSFSTPSGFSEIIYAKQLLYV</sequence>
<dbReference type="RefSeq" id="WP_066085426.1">
    <property type="nucleotide sequence ID" value="NZ_LRVM01000002.1"/>
</dbReference>
<name>A0A136WH32_9FIRM</name>
<feature type="chain" id="PRO_5039177398" evidence="1">
    <location>
        <begin position="21"/>
        <end position="263"/>
    </location>
</feature>
<dbReference type="EMBL" id="LRVM01000002">
    <property type="protein sequence ID" value="KXL53733.1"/>
    <property type="molecule type" value="Genomic_DNA"/>
</dbReference>
<dbReference type="AlphaFoldDB" id="A0A136WH32"/>
<reference evidence="2 3" key="1">
    <citation type="submission" date="2016-01" db="EMBL/GenBank/DDBJ databases">
        <title>Genome sequence of Clostridium neopropionicum X4, DSM-3847.</title>
        <authorList>
            <person name="Poehlein A."/>
            <person name="Beck M.H."/>
            <person name="Bengelsdorf F.R."/>
            <person name="Daniel R."/>
            <person name="Duerre P."/>
        </authorList>
    </citation>
    <scope>NUCLEOTIDE SEQUENCE [LARGE SCALE GENOMIC DNA]</scope>
    <source>
        <strain evidence="2 3">DSM-3847</strain>
    </source>
</reference>
<accession>A0A136WH32</accession>
<organism evidence="2 3">
    <name type="scientific">Anaerotignum neopropionicum</name>
    <dbReference type="NCBI Taxonomy" id="36847"/>
    <lineage>
        <taxon>Bacteria</taxon>
        <taxon>Bacillati</taxon>
        <taxon>Bacillota</taxon>
        <taxon>Clostridia</taxon>
        <taxon>Lachnospirales</taxon>
        <taxon>Anaerotignaceae</taxon>
        <taxon>Anaerotignum</taxon>
    </lineage>
</organism>
<evidence type="ECO:0000313" key="2">
    <source>
        <dbReference type="EMBL" id="KXL53733.1"/>
    </source>
</evidence>
<gene>
    <name evidence="2" type="ORF">CLNEO_09590</name>
</gene>
<evidence type="ECO:0000313" key="3">
    <source>
        <dbReference type="Proteomes" id="UP000070539"/>
    </source>
</evidence>